<keyword evidence="12" id="KW-1185">Reference proteome</keyword>
<dbReference type="GO" id="GO:0043138">
    <property type="term" value="F:3'-5' DNA helicase activity"/>
    <property type="evidence" value="ECO:0007669"/>
    <property type="project" value="UniProtKB-EC"/>
</dbReference>
<dbReference type="CDD" id="cd18786">
    <property type="entry name" value="SF1_C"/>
    <property type="match status" value="1"/>
</dbReference>
<dbReference type="Proteomes" id="UP000261540">
    <property type="component" value="Unplaced"/>
</dbReference>
<proteinExistence type="predicted"/>
<dbReference type="InterPro" id="IPR000212">
    <property type="entry name" value="DNA_helicase_UvrD/REP"/>
</dbReference>
<dbReference type="InterPro" id="IPR014016">
    <property type="entry name" value="UvrD-like_ATP-bd"/>
</dbReference>
<dbReference type="InterPro" id="IPR014017">
    <property type="entry name" value="DNA_helicase_UvrD-like_C"/>
</dbReference>
<dbReference type="PANTHER" id="PTHR11070">
    <property type="entry name" value="UVRD / RECB / PCRA DNA HELICASE FAMILY MEMBER"/>
    <property type="match status" value="1"/>
</dbReference>
<organism evidence="11 12">
    <name type="scientific">Paramormyrops kingsleyae</name>
    <dbReference type="NCBI Taxonomy" id="1676925"/>
    <lineage>
        <taxon>Eukaryota</taxon>
        <taxon>Metazoa</taxon>
        <taxon>Chordata</taxon>
        <taxon>Craniata</taxon>
        <taxon>Vertebrata</taxon>
        <taxon>Euteleostomi</taxon>
        <taxon>Actinopterygii</taxon>
        <taxon>Neopterygii</taxon>
        <taxon>Teleostei</taxon>
        <taxon>Osteoglossocephala</taxon>
        <taxon>Osteoglossomorpha</taxon>
        <taxon>Osteoglossiformes</taxon>
        <taxon>Mormyridae</taxon>
        <taxon>Paramormyrops</taxon>
    </lineage>
</organism>
<dbReference type="SMART" id="SM00256">
    <property type="entry name" value="FBOX"/>
    <property type="match status" value="1"/>
</dbReference>
<evidence type="ECO:0000256" key="1">
    <source>
        <dbReference type="ARBA" id="ARBA00022741"/>
    </source>
</evidence>
<evidence type="ECO:0000256" key="7">
    <source>
        <dbReference type="ARBA" id="ARBA00034808"/>
    </source>
</evidence>
<dbReference type="GO" id="GO:0031297">
    <property type="term" value="P:replication fork processing"/>
    <property type="evidence" value="ECO:0007669"/>
    <property type="project" value="TreeGrafter"/>
</dbReference>
<evidence type="ECO:0000256" key="4">
    <source>
        <dbReference type="ARBA" id="ARBA00022840"/>
    </source>
</evidence>
<dbReference type="CDD" id="cd22095">
    <property type="entry name" value="F-box_FBXO18"/>
    <property type="match status" value="1"/>
</dbReference>
<dbReference type="AlphaFoldDB" id="A0A3B3QY71"/>
<evidence type="ECO:0000313" key="11">
    <source>
        <dbReference type="Ensembl" id="ENSPKIP00000011073.1"/>
    </source>
</evidence>
<dbReference type="Gene3D" id="3.40.50.300">
    <property type="entry name" value="P-loop containing nucleotide triphosphate hydrolases"/>
    <property type="match status" value="2"/>
</dbReference>
<comment type="catalytic activity">
    <reaction evidence="8">
        <text>ATP + H2O = ADP + phosphate + H(+)</text>
        <dbReference type="Rhea" id="RHEA:13065"/>
        <dbReference type="ChEBI" id="CHEBI:15377"/>
        <dbReference type="ChEBI" id="CHEBI:15378"/>
        <dbReference type="ChEBI" id="CHEBI:30616"/>
        <dbReference type="ChEBI" id="CHEBI:43474"/>
        <dbReference type="ChEBI" id="CHEBI:456216"/>
        <dbReference type="EC" id="5.6.2.4"/>
    </reaction>
</comment>
<dbReference type="Pfam" id="PF00580">
    <property type="entry name" value="UvrD-helicase"/>
    <property type="match status" value="1"/>
</dbReference>
<dbReference type="PROSITE" id="PS50181">
    <property type="entry name" value="FBOX"/>
    <property type="match status" value="1"/>
</dbReference>
<dbReference type="SUPFAM" id="SSF52540">
    <property type="entry name" value="P-loop containing nucleoside triphosphate hydrolases"/>
    <property type="match status" value="1"/>
</dbReference>
<evidence type="ECO:0000256" key="3">
    <source>
        <dbReference type="ARBA" id="ARBA00022806"/>
    </source>
</evidence>
<dbReference type="EC" id="5.6.2.4" evidence="7"/>
<dbReference type="InterPro" id="IPR027417">
    <property type="entry name" value="P-loop_NTPase"/>
</dbReference>
<dbReference type="InterPro" id="IPR036047">
    <property type="entry name" value="F-box-like_dom_sf"/>
</dbReference>
<sequence length="1055" mass="118503">MWDPQSKAKVEACFGMLVCLPVYVCVCAGRAKRRHLNASECAELGDSMDGSLPLTQPSSVPRNQAHCSRGLYPQSPTKRGRREAVQQGIRTFFPVKGVVTVSPKKATAVVVKKEEETDWDDCIPDEVLQGLSEDELLQGFPGGAQAGEPEVAAGCGSQGYPAALHSASHVKLEVEDGVEPLPDAHYGLLGSTRDWAEPHGSLGDLPEEVLRMVLVHLSAEDLYCSACLVCRRWRDVVRDPMFVPWKKMYFRFRMKESQAVEEITAILRDNDITPRNDLCVLNMVRCTPHFLRGVRVCPEEVLRCVQQHQLFAQAEACLRHRFPGMEQVDGGPNPWAALALMLILAESVMDMLDLAAQVDRSGCLPFPGGVSEFLWYTATLLLAMRETGIRISNRWHYNIFYVLHLMENSSAPATLGESWTEESGINPPMKSCSRETFRPTNEQQRILSHPIQADHVVKVMAFAGTGKTSTLVQFAWQRPHLRFLYVAFNRSVAAEARRAFPKNVDCKTVHCMAFRAVGTRYQRIRKLSSNLKPFSVAWVLPKGHGGYVNAKVVTRTITAFLSSECRDIDVDHVPTEYKTTKGQKKSPSHQEKLMFASIAQDIWEKMKDLTPMRKPAYHMTHDGYLKLWQLQKPCLDKYDVIFIDEAQDCSPVILDIMMSQRCGKVLVGDPHQQIYTFRGAVNAMQTVPHTHLYYLTQSFRFGPEIAYVGATILEACKNVTKTLVGGKWEGSVRGESDPAEGLQYFSPADPRKGKVAILSRQNGTVFDGAVRLTESEPRPRLHIVGGVENFGLGTIMDLWVLMQPEEDRKRKNLSITDYFIRGFCRANLGGYAGLKHYVLQSEDLNLEVKLIIVEKYNVRIPELVDRIRALSVDDPRHADVILGTVHKSKGLEFDTVVVTDDFVKMPCAQHNMQRLGYHLRDVPDDEWNVLYVAVTRAKRRLVLTKTIENLLTLAGEYFLRSRLTGALLTEGQPPSCSVPECRNHIEVESALTMCKVPIRFMHYTDAGGPLCATCVEQRLGPAAFLVEAPERVRAMPYTRERLELPVNVAMLMALF</sequence>
<keyword evidence="2" id="KW-0378">Hydrolase</keyword>
<dbReference type="InterPro" id="IPR001810">
    <property type="entry name" value="F-box_dom"/>
</dbReference>
<dbReference type="GO" id="GO:0005634">
    <property type="term" value="C:nucleus"/>
    <property type="evidence" value="ECO:0007669"/>
    <property type="project" value="TreeGrafter"/>
</dbReference>
<evidence type="ECO:0000256" key="9">
    <source>
        <dbReference type="SAM" id="MobiDB-lite"/>
    </source>
</evidence>
<dbReference type="PANTHER" id="PTHR11070:SF30">
    <property type="entry name" value="F-BOX DNA HELICASE 1"/>
    <property type="match status" value="1"/>
</dbReference>
<keyword evidence="5" id="KW-0413">Isomerase</keyword>
<feature type="region of interest" description="Disordered" evidence="9">
    <location>
        <begin position="47"/>
        <end position="80"/>
    </location>
</feature>
<keyword evidence="3" id="KW-0347">Helicase</keyword>
<dbReference type="GO" id="GO:0016787">
    <property type="term" value="F:hydrolase activity"/>
    <property type="evidence" value="ECO:0007669"/>
    <property type="project" value="UniProtKB-KW"/>
</dbReference>
<dbReference type="GO" id="GO:0000724">
    <property type="term" value="P:double-strand break repair via homologous recombination"/>
    <property type="evidence" value="ECO:0007669"/>
    <property type="project" value="TreeGrafter"/>
</dbReference>
<evidence type="ECO:0000256" key="8">
    <source>
        <dbReference type="ARBA" id="ARBA00048988"/>
    </source>
</evidence>
<comment type="catalytic activity">
    <reaction evidence="6">
        <text>Couples ATP hydrolysis with the unwinding of duplex DNA by translocating in the 3'-5' direction.</text>
        <dbReference type="EC" id="5.6.2.4"/>
    </reaction>
</comment>
<accession>A0A3B3QY71</accession>
<feature type="compositionally biased region" description="Polar residues" evidence="9">
    <location>
        <begin position="53"/>
        <end position="66"/>
    </location>
</feature>
<evidence type="ECO:0000259" key="10">
    <source>
        <dbReference type="PROSITE" id="PS50181"/>
    </source>
</evidence>
<reference evidence="11" key="2">
    <citation type="submission" date="2025-09" db="UniProtKB">
        <authorList>
            <consortium name="Ensembl"/>
        </authorList>
    </citation>
    <scope>IDENTIFICATION</scope>
</reference>
<feature type="domain" description="F-box" evidence="10">
    <location>
        <begin position="199"/>
        <end position="248"/>
    </location>
</feature>
<protein>
    <recommendedName>
        <fullName evidence="7">DNA 3'-5' helicase</fullName>
        <ecNumber evidence="7">5.6.2.4</ecNumber>
    </recommendedName>
</protein>
<dbReference type="Pfam" id="PF13361">
    <property type="entry name" value="UvrD_C"/>
    <property type="match status" value="1"/>
</dbReference>
<evidence type="ECO:0000256" key="2">
    <source>
        <dbReference type="ARBA" id="ARBA00022801"/>
    </source>
</evidence>
<name>A0A3B3QY71_9TELE</name>
<dbReference type="Gene3D" id="1.20.1280.50">
    <property type="match status" value="1"/>
</dbReference>
<dbReference type="SUPFAM" id="SSF81383">
    <property type="entry name" value="F-box domain"/>
    <property type="match status" value="1"/>
</dbReference>
<dbReference type="Ensembl" id="ENSPKIT00000035213.1">
    <property type="protein sequence ID" value="ENSPKIP00000011073.1"/>
    <property type="gene ID" value="ENSPKIG00000025529.1"/>
</dbReference>
<dbReference type="STRING" id="1676925.ENSPKIP00000011073"/>
<dbReference type="Pfam" id="PF12937">
    <property type="entry name" value="F-box-like"/>
    <property type="match status" value="1"/>
</dbReference>
<evidence type="ECO:0000256" key="5">
    <source>
        <dbReference type="ARBA" id="ARBA00023235"/>
    </source>
</evidence>
<keyword evidence="1" id="KW-0547">Nucleotide-binding</keyword>
<evidence type="ECO:0000313" key="12">
    <source>
        <dbReference type="Proteomes" id="UP000261540"/>
    </source>
</evidence>
<keyword evidence="4" id="KW-0067">ATP-binding</keyword>
<reference evidence="11" key="1">
    <citation type="submission" date="2025-08" db="UniProtKB">
        <authorList>
            <consortium name="Ensembl"/>
        </authorList>
    </citation>
    <scope>IDENTIFICATION</scope>
</reference>
<dbReference type="GO" id="GO:0005524">
    <property type="term" value="F:ATP binding"/>
    <property type="evidence" value="ECO:0007669"/>
    <property type="project" value="UniProtKB-KW"/>
</dbReference>
<dbReference type="GO" id="GO:0003677">
    <property type="term" value="F:DNA binding"/>
    <property type="evidence" value="ECO:0007669"/>
    <property type="project" value="InterPro"/>
</dbReference>
<evidence type="ECO:0000256" key="6">
    <source>
        <dbReference type="ARBA" id="ARBA00034617"/>
    </source>
</evidence>
<dbReference type="GeneTree" id="ENSGT00390000011669"/>